<dbReference type="Pfam" id="PF04137">
    <property type="entry name" value="ERO1"/>
    <property type="match status" value="1"/>
</dbReference>
<dbReference type="GO" id="GO:0015035">
    <property type="term" value="F:protein-disulfide reductase activity"/>
    <property type="evidence" value="ECO:0007669"/>
    <property type="project" value="InterPro"/>
</dbReference>
<dbReference type="PANTHER" id="PTHR12613">
    <property type="entry name" value="ERO1-RELATED"/>
    <property type="match status" value="1"/>
</dbReference>
<evidence type="ECO:0000256" key="7">
    <source>
        <dbReference type="ARBA" id="ARBA00022729"/>
    </source>
</evidence>
<dbReference type="GO" id="GO:0005789">
    <property type="term" value="C:endoplasmic reticulum membrane"/>
    <property type="evidence" value="ECO:0007669"/>
    <property type="project" value="UniProtKB-SubCell"/>
</dbReference>
<comment type="cofactor">
    <cofactor evidence="1">
        <name>FAD</name>
        <dbReference type="ChEBI" id="CHEBI:57692"/>
    </cofactor>
</comment>
<name>A0A0P1BM21_9BASI</name>
<evidence type="ECO:0000256" key="13">
    <source>
        <dbReference type="ARBA" id="ARBA00023157"/>
    </source>
</evidence>
<evidence type="ECO:0000256" key="2">
    <source>
        <dbReference type="ARBA" id="ARBA00004367"/>
    </source>
</evidence>
<feature type="compositionally biased region" description="Polar residues" evidence="16">
    <location>
        <begin position="597"/>
        <end position="608"/>
    </location>
</feature>
<dbReference type="InterPro" id="IPR006311">
    <property type="entry name" value="TAT_signal"/>
</dbReference>
<dbReference type="OrthoDB" id="269384at2759"/>
<evidence type="ECO:0000256" key="16">
    <source>
        <dbReference type="SAM" id="MobiDB-lite"/>
    </source>
</evidence>
<evidence type="ECO:0000256" key="5">
    <source>
        <dbReference type="ARBA" id="ARBA00022448"/>
    </source>
</evidence>
<dbReference type="Proteomes" id="UP000054845">
    <property type="component" value="Unassembled WGS sequence"/>
</dbReference>
<keyword evidence="13" id="KW-1015">Disulfide bond</keyword>
<sequence>MRPTPSQRRRSAAAAAAAAAATDSAGTQASPNSATTASAYKRQLGHPTQQRKRNGLGPLQAFQTPSGSKTPLLVVLCLLLLMRIASRAWAAEDEHTAAHAIQQQQQQQQRGWQSDSRNAKAAALLFNSPAYRGQPGGLLHDVLAGPSGGMLKVQHPSSSAKTSGKSIAAEDEICRPTGQIEDACCDYETVERRMNTAKFFQTLQGLVETRYFRYYKVDLFKDCPFWYENGLCMNRACAVEKAEEDEVPDQYRVSHLSSLSTADHAEVFPPAVQGEDDFRSEASCSCRETDFCHWEDEEESPEASWVDLVKNPERFTGYAGKSAQRVWRSIYEENCFGAPGAGAALLPSSSLGYVSKSQLSSSAGLPTLMSNLASPPDAGASEQCLEKRVFYRIISGLHASINIHLCHDYLLDNKQWGPNLECFVTRIAQHPERLQNVYFNYVLLLRALARAGDYVDAFVLRPGDAIAELETRTLLSSVVSQARSCPPSFDEGTMFAGPDAKDLKVEFKERFRNVSRIMDCVGCDKCRLWGKLQVNGIGTALKILFGHDRSDFDPARNPELLARSELVALINTVHRFAESLRAVATFRDMYQDQLSADKSADSVQQASRAESPAEQAQGLSTGHMNVPQEPSDAPSSSFGSEAPQFPRAPRSSWTATGNHTKADIQRDGFNVFEKALQACEASWALCVAWLANAWQRVLAVKDVVVTPYAAFGPRSGPAGKQDEL</sequence>
<evidence type="ECO:0000256" key="12">
    <source>
        <dbReference type="ARBA" id="ARBA00023136"/>
    </source>
</evidence>
<evidence type="ECO:0000256" key="15">
    <source>
        <dbReference type="ARBA" id="ARBA00023284"/>
    </source>
</evidence>
<dbReference type="GO" id="GO:0016972">
    <property type="term" value="F:thiol oxidase activity"/>
    <property type="evidence" value="ECO:0007669"/>
    <property type="project" value="InterPro"/>
</dbReference>
<keyword evidence="18" id="KW-1185">Reference proteome</keyword>
<dbReference type="InterPro" id="IPR037192">
    <property type="entry name" value="ERO1-like_sf"/>
</dbReference>
<accession>A0A0P1BM21</accession>
<dbReference type="GO" id="GO:0034975">
    <property type="term" value="P:protein folding in endoplasmic reticulum"/>
    <property type="evidence" value="ECO:0007669"/>
    <property type="project" value="InterPro"/>
</dbReference>
<evidence type="ECO:0000256" key="8">
    <source>
        <dbReference type="ARBA" id="ARBA00022824"/>
    </source>
</evidence>
<dbReference type="EMBL" id="CCYA01000391">
    <property type="protein sequence ID" value="CEH16710.1"/>
    <property type="molecule type" value="Genomic_DNA"/>
</dbReference>
<feature type="region of interest" description="Disordered" evidence="16">
    <location>
        <begin position="1"/>
        <end position="64"/>
    </location>
</feature>
<evidence type="ECO:0000313" key="18">
    <source>
        <dbReference type="Proteomes" id="UP000054845"/>
    </source>
</evidence>
<evidence type="ECO:0000256" key="10">
    <source>
        <dbReference type="ARBA" id="ARBA00022982"/>
    </source>
</evidence>
<comment type="subunit">
    <text evidence="4">May function both as a monomer and a homodimer.</text>
</comment>
<dbReference type="InterPro" id="IPR007266">
    <property type="entry name" value="Ero1"/>
</dbReference>
<evidence type="ECO:0000256" key="3">
    <source>
        <dbReference type="ARBA" id="ARBA00008277"/>
    </source>
</evidence>
<keyword evidence="15" id="KW-0676">Redox-active center</keyword>
<organism evidence="17 18">
    <name type="scientific">Ceraceosorus bombacis</name>
    <dbReference type="NCBI Taxonomy" id="401625"/>
    <lineage>
        <taxon>Eukaryota</taxon>
        <taxon>Fungi</taxon>
        <taxon>Dikarya</taxon>
        <taxon>Basidiomycota</taxon>
        <taxon>Ustilaginomycotina</taxon>
        <taxon>Exobasidiomycetes</taxon>
        <taxon>Ceraceosorales</taxon>
        <taxon>Ceraceosoraceae</taxon>
        <taxon>Ceraceosorus</taxon>
    </lineage>
</organism>
<evidence type="ECO:0000313" key="17">
    <source>
        <dbReference type="EMBL" id="CEH16710.1"/>
    </source>
</evidence>
<evidence type="ECO:0000256" key="14">
    <source>
        <dbReference type="ARBA" id="ARBA00023180"/>
    </source>
</evidence>
<feature type="compositionally biased region" description="Low complexity" evidence="16">
    <location>
        <begin position="12"/>
        <end position="21"/>
    </location>
</feature>
<keyword evidence="9" id="KW-0274">FAD</keyword>
<dbReference type="SUPFAM" id="SSF110019">
    <property type="entry name" value="ERO1-like"/>
    <property type="match status" value="1"/>
</dbReference>
<evidence type="ECO:0000256" key="6">
    <source>
        <dbReference type="ARBA" id="ARBA00022630"/>
    </source>
</evidence>
<dbReference type="PANTHER" id="PTHR12613:SF0">
    <property type="entry name" value="ERO1-LIKE PROTEIN"/>
    <property type="match status" value="1"/>
</dbReference>
<evidence type="ECO:0000256" key="1">
    <source>
        <dbReference type="ARBA" id="ARBA00001974"/>
    </source>
</evidence>
<comment type="similarity">
    <text evidence="3">Belongs to the EROs family.</text>
</comment>
<evidence type="ECO:0000256" key="4">
    <source>
        <dbReference type="ARBA" id="ARBA00011802"/>
    </source>
</evidence>
<reference evidence="17 18" key="1">
    <citation type="submission" date="2014-09" db="EMBL/GenBank/DDBJ databases">
        <authorList>
            <person name="Magalhaes I.L.F."/>
            <person name="Oliveira U."/>
            <person name="Santos F.R."/>
            <person name="Vidigal T.H.D.A."/>
            <person name="Brescovit A.D."/>
            <person name="Santos A.J."/>
        </authorList>
    </citation>
    <scope>NUCLEOTIDE SEQUENCE [LARGE SCALE GENOMIC DNA]</scope>
</reference>
<comment type="subcellular location">
    <subcellularLocation>
        <location evidence="2">Endoplasmic reticulum membrane</location>
        <topology evidence="2">Peripheral membrane protein</topology>
        <orientation evidence="2">Lumenal side</orientation>
    </subcellularLocation>
</comment>
<dbReference type="AlphaFoldDB" id="A0A0P1BM21"/>
<evidence type="ECO:0000256" key="11">
    <source>
        <dbReference type="ARBA" id="ARBA00023002"/>
    </source>
</evidence>
<keyword evidence="14" id="KW-0325">Glycoprotein</keyword>
<protein>
    <submittedName>
        <fullName evidence="17">Endoplasmic reticulum membrane-associated oxidoreductin involved in disulfide bond formation</fullName>
    </submittedName>
</protein>
<keyword evidence="12" id="KW-0472">Membrane</keyword>
<keyword evidence="8" id="KW-0256">Endoplasmic reticulum</keyword>
<dbReference type="GO" id="GO:0071949">
    <property type="term" value="F:FAD binding"/>
    <property type="evidence" value="ECO:0007669"/>
    <property type="project" value="InterPro"/>
</dbReference>
<dbReference type="STRING" id="401625.A0A0P1BM21"/>
<proteinExistence type="inferred from homology"/>
<keyword evidence="5" id="KW-0813">Transport</keyword>
<dbReference type="PROSITE" id="PS51318">
    <property type="entry name" value="TAT"/>
    <property type="match status" value="1"/>
</dbReference>
<evidence type="ECO:0000256" key="9">
    <source>
        <dbReference type="ARBA" id="ARBA00022827"/>
    </source>
</evidence>
<keyword evidence="6" id="KW-0285">Flavoprotein</keyword>
<keyword evidence="7" id="KW-0732">Signal</keyword>
<keyword evidence="11" id="KW-0560">Oxidoreductase</keyword>
<feature type="compositionally biased region" description="Polar residues" evidence="16">
    <location>
        <begin position="24"/>
        <end position="38"/>
    </location>
</feature>
<keyword evidence="10" id="KW-0249">Electron transport</keyword>
<feature type="region of interest" description="Disordered" evidence="16">
    <location>
        <begin position="597"/>
        <end position="659"/>
    </location>
</feature>